<dbReference type="EMBL" id="CP119317">
    <property type="protein sequence ID" value="WEK55564.1"/>
    <property type="molecule type" value="Genomic_DNA"/>
</dbReference>
<protein>
    <submittedName>
        <fullName evidence="2">DUF1361 domain-containing protein</fullName>
    </submittedName>
</protein>
<proteinExistence type="predicted"/>
<evidence type="ECO:0000313" key="2">
    <source>
        <dbReference type="EMBL" id="WEK55564.1"/>
    </source>
</evidence>
<keyword evidence="1" id="KW-0812">Transmembrane</keyword>
<keyword evidence="1" id="KW-1133">Transmembrane helix</keyword>
<feature type="transmembrane region" description="Helical" evidence="1">
    <location>
        <begin position="80"/>
        <end position="98"/>
    </location>
</feature>
<keyword evidence="1" id="KW-0472">Membrane</keyword>
<sequence length="245" mass="27889">MRSTKPQITDEPIIAPLFYILAATSFLCVLLISLRETQVLSTNFKFLIWNLFLAWLPLVVSMAALLWARWTKGSLRGVGLLISGVAWILLFPNAPYLTTDLIHLILIHGYRGFDPEGLLLWYDLVLFFLFMWCGLLLGYLSMHHYHKLVIQHFSVPTGWLFVFISSYLSGFGVYLGRVVRLNSWDILSPLLLLEEVVEAIHKPAVIFSILFGTLIVIVYVSLYVISGGFRTKRVTRPIASELTNL</sequence>
<dbReference type="Proteomes" id="UP001178662">
    <property type="component" value="Chromosome"/>
</dbReference>
<reference evidence="2" key="1">
    <citation type="submission" date="2023-03" db="EMBL/GenBank/DDBJ databases">
        <title>Andean soil-derived lignocellulolytic bacterial consortium as a source of novel taxa and putative plastic-active enzymes.</title>
        <authorList>
            <person name="Diaz-Garcia L."/>
            <person name="Chuvochina M."/>
            <person name="Feuerriegel G."/>
            <person name="Bunk B."/>
            <person name="Sproer C."/>
            <person name="Streit W.R."/>
            <person name="Rodriguez L.M."/>
            <person name="Overmann J."/>
            <person name="Jimenez D.J."/>
        </authorList>
    </citation>
    <scope>NUCLEOTIDE SEQUENCE</scope>
    <source>
        <strain evidence="2">MAG 2441</strain>
    </source>
</reference>
<dbReference type="Pfam" id="PF07099">
    <property type="entry name" value="DUF1361"/>
    <property type="match status" value="1"/>
</dbReference>
<dbReference type="AlphaFoldDB" id="A0AA95EZA7"/>
<name>A0AA95EZA7_9BACL</name>
<accession>A0AA95EZA7</accession>
<dbReference type="InterPro" id="IPR009793">
    <property type="entry name" value="DUF1361"/>
</dbReference>
<gene>
    <name evidence="2" type="ORF">P0Y55_05810</name>
</gene>
<organism evidence="2 3">
    <name type="scientific">Candidatus Cohnella colombiensis</name>
    <dbReference type="NCBI Taxonomy" id="3121368"/>
    <lineage>
        <taxon>Bacteria</taxon>
        <taxon>Bacillati</taxon>
        <taxon>Bacillota</taxon>
        <taxon>Bacilli</taxon>
        <taxon>Bacillales</taxon>
        <taxon>Paenibacillaceae</taxon>
        <taxon>Cohnella</taxon>
    </lineage>
</organism>
<evidence type="ECO:0000313" key="3">
    <source>
        <dbReference type="Proteomes" id="UP001178662"/>
    </source>
</evidence>
<feature type="transmembrane region" description="Helical" evidence="1">
    <location>
        <begin position="153"/>
        <end position="175"/>
    </location>
</feature>
<feature type="transmembrane region" description="Helical" evidence="1">
    <location>
        <begin position="118"/>
        <end position="141"/>
    </location>
</feature>
<keyword evidence="3" id="KW-1185">Reference proteome</keyword>
<feature type="transmembrane region" description="Helical" evidence="1">
    <location>
        <begin position="46"/>
        <end position="68"/>
    </location>
</feature>
<feature type="transmembrane region" description="Helical" evidence="1">
    <location>
        <begin position="204"/>
        <end position="225"/>
    </location>
</feature>
<evidence type="ECO:0000256" key="1">
    <source>
        <dbReference type="SAM" id="Phobius"/>
    </source>
</evidence>
<feature type="transmembrane region" description="Helical" evidence="1">
    <location>
        <begin position="12"/>
        <end position="34"/>
    </location>
</feature>